<evidence type="ECO:0000313" key="5">
    <source>
        <dbReference type="EMBL" id="PMR79414.1"/>
    </source>
</evidence>
<dbReference type="GO" id="GO:0006313">
    <property type="term" value="P:DNA transposition"/>
    <property type="evidence" value="ECO:0007669"/>
    <property type="project" value="InterPro"/>
</dbReference>
<comment type="caution">
    <text evidence="6">The sequence shown here is derived from an EMBL/GenBank/DDBJ whole genome shotgun (WGS) entry which is preliminary data.</text>
</comment>
<dbReference type="AlphaFoldDB" id="A0A2N7UJ98"/>
<dbReference type="GO" id="GO:0015074">
    <property type="term" value="P:DNA integration"/>
    <property type="evidence" value="ECO:0007669"/>
    <property type="project" value="InterPro"/>
</dbReference>
<dbReference type="SUPFAM" id="SSF46689">
    <property type="entry name" value="Homeodomain-like"/>
    <property type="match status" value="1"/>
</dbReference>
<name>A0A2N7UJ98_9GAMM</name>
<dbReference type="RefSeq" id="WP_102586937.1">
    <property type="nucleotide sequence ID" value="NZ_PNRG01000005.1"/>
</dbReference>
<sequence length="390" mass="45049">MRFKIRRQFTLEFKRHVVQYSLEAPEALSTVAEQFGVHPNLLSRWRKELVTRDDHPPKGVPNTGTRKSQSDLERENRKLKKRLERAELEVEIPKKGHRVLRQKPEVKFSFIKCHRSKHWTVALMCAVLGVSRAGFYRWLSRSPSPRVTESEHLLGFLLAEAKRQSGVPGYRKLWRAAINAGFACGKNRVQRLLQGVGYRSVRAPRPGYRRSQPGLPTLPNLLNRKFDVSKPNQVWVSDITQVRCDEGWWYLAVVMDLYSRRIVGWADGPVNDSYLVEQALEAAWDTRQPTGKGMLFHSDQGAQYRSEAVMRWLTKRGVTLSMSRRGNCWDNACAESFFAQLKVEWLRCLGRQSRDELRAEAQYYIEEYYDNVRLHGALGGVSPRTYEAAA</sequence>
<dbReference type="SUPFAM" id="SSF53098">
    <property type="entry name" value="Ribonuclease H-like"/>
    <property type="match status" value="1"/>
</dbReference>
<dbReference type="PANTHER" id="PTHR46889:SF4">
    <property type="entry name" value="TRANSPOSASE INSO FOR INSERTION SEQUENCE ELEMENT IS911B-RELATED"/>
    <property type="match status" value="1"/>
</dbReference>
<protein>
    <submittedName>
        <fullName evidence="6">IS3 family transposase</fullName>
    </submittedName>
</protein>
<dbReference type="EMBL" id="PNRG01000027">
    <property type="protein sequence ID" value="PMR79414.1"/>
    <property type="molecule type" value="Genomic_DNA"/>
</dbReference>
<evidence type="ECO:0000313" key="8">
    <source>
        <dbReference type="EMBL" id="PMR82265.1"/>
    </source>
</evidence>
<dbReference type="InterPro" id="IPR036397">
    <property type="entry name" value="RNaseH_sf"/>
</dbReference>
<dbReference type="EMBL" id="PNRG01000031">
    <property type="protein sequence ID" value="PMR78972.1"/>
    <property type="molecule type" value="Genomic_DNA"/>
</dbReference>
<reference evidence="6 9" key="1">
    <citation type="submission" date="2018-01" db="EMBL/GenBank/DDBJ databases">
        <title>Halomonas endophytica sp. nov., isolated from storage liquid in the stems of Populus euphratica.</title>
        <authorList>
            <person name="Chen C."/>
        </authorList>
    </citation>
    <scope>NUCLEOTIDE SEQUENCE [LARGE SCALE GENOMIC DNA]</scope>
    <source>
        <strain evidence="6 9">BZ-SZ-XJ27</strain>
    </source>
</reference>
<evidence type="ECO:0000313" key="9">
    <source>
        <dbReference type="Proteomes" id="UP000235547"/>
    </source>
</evidence>
<accession>A0A2N7UJ98</accession>
<dbReference type="InterPro" id="IPR048020">
    <property type="entry name" value="Transpos_IS3"/>
</dbReference>
<keyword evidence="9" id="KW-1185">Reference proteome</keyword>
<dbReference type="Gene3D" id="1.10.10.60">
    <property type="entry name" value="Homeodomain-like"/>
    <property type="match status" value="1"/>
</dbReference>
<proteinExistence type="inferred from homology"/>
<dbReference type="Pfam" id="PF00665">
    <property type="entry name" value="rve"/>
    <property type="match status" value="1"/>
</dbReference>
<feature type="domain" description="Integrase catalytic" evidence="3">
    <location>
        <begin position="227"/>
        <end position="390"/>
    </location>
</feature>
<dbReference type="InterPro" id="IPR050900">
    <property type="entry name" value="Transposase_IS3/IS150/IS904"/>
</dbReference>
<evidence type="ECO:0000313" key="7">
    <source>
        <dbReference type="EMBL" id="PMR81014.1"/>
    </source>
</evidence>
<dbReference type="EMBL" id="PNRG01000017">
    <property type="protein sequence ID" value="PMR80518.1"/>
    <property type="molecule type" value="Genomic_DNA"/>
</dbReference>
<evidence type="ECO:0000313" key="6">
    <source>
        <dbReference type="EMBL" id="PMR80518.1"/>
    </source>
</evidence>
<dbReference type="EMBL" id="PNRG01000005">
    <property type="protein sequence ID" value="PMR82265.1"/>
    <property type="molecule type" value="Genomic_DNA"/>
</dbReference>
<organism evidence="6 9">
    <name type="scientific">Halomonas urumqiensis</name>
    <dbReference type="NCBI Taxonomy" id="1684789"/>
    <lineage>
        <taxon>Bacteria</taxon>
        <taxon>Pseudomonadati</taxon>
        <taxon>Pseudomonadota</taxon>
        <taxon>Gammaproteobacteria</taxon>
        <taxon>Oceanospirillales</taxon>
        <taxon>Halomonadaceae</taxon>
        <taxon>Halomonas</taxon>
    </lineage>
</organism>
<dbReference type="Pfam" id="PF01527">
    <property type="entry name" value="HTH_Tnp_1"/>
    <property type="match status" value="1"/>
</dbReference>
<dbReference type="EMBL" id="PNRG01000012">
    <property type="protein sequence ID" value="PMR81014.1"/>
    <property type="molecule type" value="Genomic_DNA"/>
</dbReference>
<dbReference type="InterPro" id="IPR012337">
    <property type="entry name" value="RNaseH-like_sf"/>
</dbReference>
<evidence type="ECO:0000256" key="1">
    <source>
        <dbReference type="ARBA" id="ARBA00009964"/>
    </source>
</evidence>
<dbReference type="InterPro" id="IPR009057">
    <property type="entry name" value="Homeodomain-like_sf"/>
</dbReference>
<dbReference type="NCBIfam" id="NF033516">
    <property type="entry name" value="transpos_IS3"/>
    <property type="match status" value="1"/>
</dbReference>
<dbReference type="InterPro" id="IPR002514">
    <property type="entry name" value="Transposase_8"/>
</dbReference>
<dbReference type="PROSITE" id="PS50994">
    <property type="entry name" value="INTEGRASE"/>
    <property type="match status" value="1"/>
</dbReference>
<dbReference type="Pfam" id="PF13333">
    <property type="entry name" value="rve_2"/>
    <property type="match status" value="1"/>
</dbReference>
<dbReference type="InterPro" id="IPR001584">
    <property type="entry name" value="Integrase_cat-core"/>
</dbReference>
<dbReference type="Gene3D" id="3.30.420.10">
    <property type="entry name" value="Ribonuclease H-like superfamily/Ribonuclease H"/>
    <property type="match status" value="1"/>
</dbReference>
<dbReference type="Proteomes" id="UP000235547">
    <property type="component" value="Unassembled WGS sequence"/>
</dbReference>
<feature type="region of interest" description="Disordered" evidence="2">
    <location>
        <begin position="52"/>
        <end position="76"/>
    </location>
</feature>
<dbReference type="GO" id="GO:0004803">
    <property type="term" value="F:transposase activity"/>
    <property type="evidence" value="ECO:0007669"/>
    <property type="project" value="InterPro"/>
</dbReference>
<dbReference type="OrthoDB" id="9813126at2"/>
<evidence type="ECO:0000256" key="2">
    <source>
        <dbReference type="SAM" id="MobiDB-lite"/>
    </source>
</evidence>
<dbReference type="PANTHER" id="PTHR46889">
    <property type="entry name" value="TRANSPOSASE INSF FOR INSERTION SEQUENCE IS3B-RELATED"/>
    <property type="match status" value="1"/>
</dbReference>
<comment type="similarity">
    <text evidence="1">Belongs to the transposase 8 family.</text>
</comment>
<gene>
    <name evidence="8" type="ORF">C1H70_03515</name>
    <name evidence="7" type="ORF">C1H70_06355</name>
    <name evidence="6" type="ORF">C1H70_08680</name>
    <name evidence="5" type="ORF">C1H70_11575</name>
    <name evidence="4" type="ORF">C1H70_13610</name>
</gene>
<evidence type="ECO:0000313" key="4">
    <source>
        <dbReference type="EMBL" id="PMR78972.1"/>
    </source>
</evidence>
<dbReference type="GO" id="GO:0003677">
    <property type="term" value="F:DNA binding"/>
    <property type="evidence" value="ECO:0007669"/>
    <property type="project" value="InterPro"/>
</dbReference>
<evidence type="ECO:0000259" key="3">
    <source>
        <dbReference type="PROSITE" id="PS50994"/>
    </source>
</evidence>